<evidence type="ECO:0000313" key="1">
    <source>
        <dbReference type="EMBL" id="TWD17276.1"/>
    </source>
</evidence>
<gene>
    <name evidence="1" type="ORF">FB557_0843</name>
</gene>
<evidence type="ECO:0000313" key="2">
    <source>
        <dbReference type="Proteomes" id="UP000315628"/>
    </source>
</evidence>
<dbReference type="Proteomes" id="UP000315628">
    <property type="component" value="Unassembled WGS sequence"/>
</dbReference>
<organism evidence="1 2">
    <name type="scientific">Marihabitans asiaticum</name>
    <dbReference type="NCBI Taxonomy" id="415218"/>
    <lineage>
        <taxon>Bacteria</taxon>
        <taxon>Bacillati</taxon>
        <taxon>Actinomycetota</taxon>
        <taxon>Actinomycetes</taxon>
        <taxon>Micrococcales</taxon>
        <taxon>Intrasporangiaceae</taxon>
        <taxon>Marihabitans</taxon>
    </lineage>
</organism>
<dbReference type="AlphaFoldDB" id="A0A560WI72"/>
<dbReference type="InterPro" id="IPR035093">
    <property type="entry name" value="RelE/ParE_toxin_dom_sf"/>
</dbReference>
<dbReference type="PANTHER" id="PTHR40266">
    <property type="entry name" value="TOXIN HIGB-1"/>
    <property type="match status" value="1"/>
</dbReference>
<dbReference type="PANTHER" id="PTHR40266:SF2">
    <property type="entry name" value="TOXIN HIGB-1"/>
    <property type="match status" value="1"/>
</dbReference>
<comment type="caution">
    <text evidence="1">The sequence shown here is derived from an EMBL/GenBank/DDBJ whole genome shotgun (WGS) entry which is preliminary data.</text>
</comment>
<name>A0A560WI72_9MICO</name>
<accession>A0A560WI72</accession>
<dbReference type="RefSeq" id="WP_144855785.1">
    <property type="nucleotide sequence ID" value="NZ_BAAAYT010000002.1"/>
</dbReference>
<dbReference type="SUPFAM" id="SSF143011">
    <property type="entry name" value="RelE-like"/>
    <property type="match status" value="1"/>
</dbReference>
<dbReference type="Gene3D" id="3.30.2310.20">
    <property type="entry name" value="RelE-like"/>
    <property type="match status" value="1"/>
</dbReference>
<dbReference type="OrthoDB" id="9801102at2"/>
<dbReference type="EMBL" id="VIUW01000001">
    <property type="protein sequence ID" value="TWD17276.1"/>
    <property type="molecule type" value="Genomic_DNA"/>
</dbReference>
<dbReference type="InterPro" id="IPR007711">
    <property type="entry name" value="HigB-1"/>
</dbReference>
<reference evidence="1 2" key="1">
    <citation type="submission" date="2019-06" db="EMBL/GenBank/DDBJ databases">
        <title>Sequencing the genomes of 1000 actinobacteria strains.</title>
        <authorList>
            <person name="Klenk H.-P."/>
        </authorList>
    </citation>
    <scope>NUCLEOTIDE SEQUENCE [LARGE SCALE GENOMIC DNA]</scope>
    <source>
        <strain evidence="1 2">DSM 18935</strain>
    </source>
</reference>
<protein>
    <submittedName>
        <fullName evidence="1">Proteic killer suppression protein</fullName>
    </submittedName>
</protein>
<dbReference type="Pfam" id="PF05015">
    <property type="entry name" value="HigB-like_toxin"/>
    <property type="match status" value="1"/>
</dbReference>
<sequence length="93" mass="10830">MIRSFGDRDTERVWLRESAPKVDPRIHRAANRMLHKLDAATTLNALRVPPGNRLESLKGDRAGQHSIRIHDQWRICFVWTDAGLENVIIEDYR</sequence>
<keyword evidence="2" id="KW-1185">Reference proteome</keyword>
<proteinExistence type="predicted"/>